<organism evidence="1 2">
    <name type="scientific">Kolteria novifilia</name>
    <dbReference type="NCBI Taxonomy" id="2527975"/>
    <lineage>
        <taxon>Bacteria</taxon>
        <taxon>Pseudomonadati</taxon>
        <taxon>Planctomycetota</taxon>
        <taxon>Planctomycetia</taxon>
        <taxon>Kolteriales</taxon>
        <taxon>Kolteriaceae</taxon>
        <taxon>Kolteria</taxon>
    </lineage>
</organism>
<reference evidence="1 2" key="1">
    <citation type="submission" date="2019-02" db="EMBL/GenBank/DDBJ databases">
        <title>Deep-cultivation of Planctomycetes and their phenomic and genomic characterization uncovers novel biology.</title>
        <authorList>
            <person name="Wiegand S."/>
            <person name="Jogler M."/>
            <person name="Boedeker C."/>
            <person name="Pinto D."/>
            <person name="Vollmers J."/>
            <person name="Rivas-Marin E."/>
            <person name="Kohn T."/>
            <person name="Peeters S.H."/>
            <person name="Heuer A."/>
            <person name="Rast P."/>
            <person name="Oberbeckmann S."/>
            <person name="Bunk B."/>
            <person name="Jeske O."/>
            <person name="Meyerdierks A."/>
            <person name="Storesund J.E."/>
            <person name="Kallscheuer N."/>
            <person name="Luecker S."/>
            <person name="Lage O.M."/>
            <person name="Pohl T."/>
            <person name="Merkel B.J."/>
            <person name="Hornburger P."/>
            <person name="Mueller R.-W."/>
            <person name="Bruemmer F."/>
            <person name="Labrenz M."/>
            <person name="Spormann A.M."/>
            <person name="Op den Camp H."/>
            <person name="Overmann J."/>
            <person name="Amann R."/>
            <person name="Jetten M.S.M."/>
            <person name="Mascher T."/>
            <person name="Medema M.H."/>
            <person name="Devos D.P."/>
            <person name="Kaster A.-K."/>
            <person name="Ovreas L."/>
            <person name="Rohde M."/>
            <person name="Galperin M.Y."/>
            <person name="Jogler C."/>
        </authorList>
    </citation>
    <scope>NUCLEOTIDE SEQUENCE [LARGE SCALE GENOMIC DNA]</scope>
    <source>
        <strain evidence="1 2">Pan216</strain>
    </source>
</reference>
<keyword evidence="2" id="KW-1185">Reference proteome</keyword>
<dbReference type="Proteomes" id="UP000317093">
    <property type="component" value="Chromosome"/>
</dbReference>
<protein>
    <submittedName>
        <fullName evidence="1">Uncharacterized protein</fullName>
    </submittedName>
</protein>
<sequence length="156" mass="17460">MPTFDINNDGEVLLGIQTAERDVVFSIELSDDWIRLIPRHGRVRLSMKLAPVEAQELSNAFLEASLQATKNHFADRIRRLSPCVPITLVGLSPFQQSVEDIDQARARGKAFGEIGPKPQPADCPYETDEFRTAWFQGAYVAWGMRRGPKGWTSTDG</sequence>
<dbReference type="EMBL" id="CP036279">
    <property type="protein sequence ID" value="QDU62142.1"/>
    <property type="molecule type" value="Genomic_DNA"/>
</dbReference>
<name>A0A518B5B5_9BACT</name>
<dbReference type="AlphaFoldDB" id="A0A518B5B5"/>
<dbReference type="RefSeq" id="WP_145258675.1">
    <property type="nucleotide sequence ID" value="NZ_CP036279.1"/>
</dbReference>
<proteinExistence type="predicted"/>
<dbReference type="KEGG" id="knv:Pan216_30090"/>
<accession>A0A518B5B5</accession>
<evidence type="ECO:0000313" key="1">
    <source>
        <dbReference type="EMBL" id="QDU62142.1"/>
    </source>
</evidence>
<gene>
    <name evidence="1" type="ORF">Pan216_30090</name>
</gene>
<evidence type="ECO:0000313" key="2">
    <source>
        <dbReference type="Proteomes" id="UP000317093"/>
    </source>
</evidence>